<dbReference type="AlphaFoldDB" id="A0A061FSG2"/>
<accession>A0A061FSG2</accession>
<evidence type="ECO:0000259" key="10">
    <source>
        <dbReference type="PROSITE" id="PS50927"/>
    </source>
</evidence>
<evidence type="ECO:0000313" key="11">
    <source>
        <dbReference type="EMBL" id="EOY17469.1"/>
    </source>
</evidence>
<dbReference type="GO" id="GO:0016020">
    <property type="term" value="C:membrane"/>
    <property type="evidence" value="ECO:0007669"/>
    <property type="project" value="UniProtKB-SubCell"/>
</dbReference>
<evidence type="ECO:0000256" key="8">
    <source>
        <dbReference type="SAM" id="MobiDB-lite"/>
    </source>
</evidence>
<dbReference type="OMA" id="NAWSPGT"/>
<feature type="region of interest" description="Disordered" evidence="8">
    <location>
        <begin position="35"/>
        <end position="69"/>
    </location>
</feature>
<keyword evidence="3 9" id="KW-0732">Signal</keyword>
<dbReference type="InterPro" id="IPR000858">
    <property type="entry name" value="S_locus_glycoprot_dom"/>
</dbReference>
<keyword evidence="7" id="KW-0325">Glycoprotein</keyword>
<organism evidence="11 12">
    <name type="scientific">Theobroma cacao</name>
    <name type="common">Cacao</name>
    <name type="synonym">Cocoa</name>
    <dbReference type="NCBI Taxonomy" id="3641"/>
    <lineage>
        <taxon>Eukaryota</taxon>
        <taxon>Viridiplantae</taxon>
        <taxon>Streptophyta</taxon>
        <taxon>Embryophyta</taxon>
        <taxon>Tracheophyta</taxon>
        <taxon>Spermatophyta</taxon>
        <taxon>Magnoliopsida</taxon>
        <taxon>eudicotyledons</taxon>
        <taxon>Gunneridae</taxon>
        <taxon>Pentapetalae</taxon>
        <taxon>rosids</taxon>
        <taxon>malvids</taxon>
        <taxon>Malvales</taxon>
        <taxon>Malvaceae</taxon>
        <taxon>Byttnerioideae</taxon>
        <taxon>Theobroma</taxon>
    </lineage>
</organism>
<name>A0A061FSG2_THECC</name>
<keyword evidence="5" id="KW-0472">Membrane</keyword>
<keyword evidence="11" id="KW-0808">Transferase</keyword>
<protein>
    <submittedName>
        <fullName evidence="11">Lectin protein kinase family protein, putative</fullName>
    </submittedName>
</protein>
<feature type="domain" description="Bulb-type lectin" evidence="10">
    <location>
        <begin position="42"/>
        <end position="154"/>
    </location>
</feature>
<dbReference type="Proteomes" id="UP000026915">
    <property type="component" value="Chromosome 8"/>
</dbReference>
<dbReference type="Pfam" id="PF00954">
    <property type="entry name" value="S_locus_glycop"/>
    <property type="match status" value="1"/>
</dbReference>
<dbReference type="InterPro" id="IPR036426">
    <property type="entry name" value="Bulb-type_lectin_dom_sf"/>
</dbReference>
<feature type="chain" id="PRO_5001598547" evidence="9">
    <location>
        <begin position="31"/>
        <end position="417"/>
    </location>
</feature>
<dbReference type="GO" id="GO:0048544">
    <property type="term" value="P:recognition of pollen"/>
    <property type="evidence" value="ECO:0007669"/>
    <property type="project" value="InterPro"/>
</dbReference>
<sequence length="417" mass="44947">MGIAIDLHWYMTIQFGLVMVQLLCLVGGEGREGLFPQNRAEANPPSFRERPAGNRSGINKPKRHETNDYGHPNVYTASITYSGGVPIWTAGSNVDSGGALHLLPNGALRLTDGTGATLWDSDTANRGVSYASLEDSGELRLLTNASIVVWSSFDNPTDTILPSQNFTVGKVLRSGLYSFSFLRSGNLALEWNESVVYWNKGLNFTLRANLTTASLVLQAIGILSVFDPTSTNGEIVAYSSDYAEGSDILRFLRLDSDGNLRIYSSARGSGTTTIRWAAVSDQCEVFGYCGNLGICGYNGSYPICECPSQDFEHVDANDGRKGCRRKVEIEDCPGNATMLQLDHAVFLTYPREVFSLTFFVGISGCRLNCLVSPPCVAATSLADGSGLCYLKTSGFVSGYQGPVIPSTSYVKVCGSQA</sequence>
<evidence type="ECO:0000256" key="5">
    <source>
        <dbReference type="ARBA" id="ARBA00023136"/>
    </source>
</evidence>
<evidence type="ECO:0000256" key="2">
    <source>
        <dbReference type="ARBA" id="ARBA00022692"/>
    </source>
</evidence>
<reference evidence="11 12" key="1">
    <citation type="journal article" date="2013" name="Genome Biol.">
        <title>The genome sequence of the most widely cultivated cacao type and its use to identify candidate genes regulating pod color.</title>
        <authorList>
            <person name="Motamayor J.C."/>
            <person name="Mockaitis K."/>
            <person name="Schmutz J."/>
            <person name="Haiminen N."/>
            <person name="Iii D.L."/>
            <person name="Cornejo O."/>
            <person name="Findley S.D."/>
            <person name="Zheng P."/>
            <person name="Utro F."/>
            <person name="Royaert S."/>
            <person name="Saski C."/>
            <person name="Jenkins J."/>
            <person name="Podicheti R."/>
            <person name="Zhao M."/>
            <person name="Scheffler B.E."/>
            <person name="Stack J.C."/>
            <person name="Feltus F.A."/>
            <person name="Mustiga G.M."/>
            <person name="Amores F."/>
            <person name="Phillips W."/>
            <person name="Marelli J.P."/>
            <person name="May G.D."/>
            <person name="Shapiro H."/>
            <person name="Ma J."/>
            <person name="Bustamante C.D."/>
            <person name="Schnell R.J."/>
            <person name="Main D."/>
            <person name="Gilbert D."/>
            <person name="Parida L."/>
            <person name="Kuhn D.N."/>
        </authorList>
    </citation>
    <scope>NUCLEOTIDE SEQUENCE [LARGE SCALE GENOMIC DNA]</scope>
    <source>
        <strain evidence="12">cv. Matina 1-6</strain>
    </source>
</reference>
<dbReference type="STRING" id="3641.A0A061FSG2"/>
<keyword evidence="2" id="KW-0812">Transmembrane</keyword>
<dbReference type="InterPro" id="IPR001480">
    <property type="entry name" value="Bulb-type_lectin_dom"/>
</dbReference>
<comment type="subcellular location">
    <subcellularLocation>
        <location evidence="1">Membrane</location>
        <topology evidence="1">Single-pass membrane protein</topology>
    </subcellularLocation>
</comment>
<dbReference type="HOGENOM" id="CLU_050775_0_0_1"/>
<dbReference type="SMART" id="SM00108">
    <property type="entry name" value="B_lectin"/>
    <property type="match status" value="1"/>
</dbReference>
<evidence type="ECO:0000256" key="1">
    <source>
        <dbReference type="ARBA" id="ARBA00004167"/>
    </source>
</evidence>
<keyword evidence="12" id="KW-1185">Reference proteome</keyword>
<dbReference type="GO" id="GO:0016301">
    <property type="term" value="F:kinase activity"/>
    <property type="evidence" value="ECO:0007669"/>
    <property type="project" value="UniProtKB-KW"/>
</dbReference>
<feature type="domain" description="Bulb-type lectin" evidence="10">
    <location>
        <begin position="157"/>
        <end position="275"/>
    </location>
</feature>
<evidence type="ECO:0000256" key="9">
    <source>
        <dbReference type="SAM" id="SignalP"/>
    </source>
</evidence>
<dbReference type="PANTHER" id="PTHR47974">
    <property type="entry name" value="OS07G0415500 PROTEIN"/>
    <property type="match status" value="1"/>
</dbReference>
<dbReference type="SUPFAM" id="SSF51110">
    <property type="entry name" value="alpha-D-mannose-specific plant lectins"/>
    <property type="match status" value="2"/>
</dbReference>
<dbReference type="Gene3D" id="2.90.10.10">
    <property type="entry name" value="Bulb-type lectin domain"/>
    <property type="match status" value="2"/>
</dbReference>
<dbReference type="EMBL" id="CM001886">
    <property type="protein sequence ID" value="EOY17469.1"/>
    <property type="molecule type" value="Genomic_DNA"/>
</dbReference>
<evidence type="ECO:0000256" key="7">
    <source>
        <dbReference type="ARBA" id="ARBA00023180"/>
    </source>
</evidence>
<dbReference type="eggNOG" id="ENOG502QRWA">
    <property type="taxonomic scope" value="Eukaryota"/>
</dbReference>
<dbReference type="Gramene" id="EOY17469">
    <property type="protein sequence ID" value="EOY17469"/>
    <property type="gene ID" value="TCM_036650"/>
</dbReference>
<evidence type="ECO:0000256" key="4">
    <source>
        <dbReference type="ARBA" id="ARBA00022989"/>
    </source>
</evidence>
<dbReference type="FunFam" id="2.90.10.10:FF:000025">
    <property type="entry name" value="G-type lectin S-receptor-like serine/threonine-protein kinase"/>
    <property type="match status" value="1"/>
</dbReference>
<keyword evidence="6" id="KW-1015">Disulfide bond</keyword>
<evidence type="ECO:0000313" key="12">
    <source>
        <dbReference type="Proteomes" id="UP000026915"/>
    </source>
</evidence>
<proteinExistence type="predicted"/>
<dbReference type="PROSITE" id="PS50927">
    <property type="entry name" value="BULB_LECTIN"/>
    <property type="match status" value="2"/>
</dbReference>
<keyword evidence="4" id="KW-1133">Transmembrane helix</keyword>
<dbReference type="InParanoid" id="A0A061FSG2"/>
<dbReference type="Pfam" id="PF01453">
    <property type="entry name" value="B_lectin"/>
    <property type="match status" value="1"/>
</dbReference>
<feature type="signal peptide" evidence="9">
    <location>
        <begin position="1"/>
        <end position="30"/>
    </location>
</feature>
<dbReference type="PANTHER" id="PTHR47974:SF9">
    <property type="entry name" value="RECEPTOR-LIKE SERINE_THREONINE-PROTEIN KINASE"/>
    <property type="match status" value="1"/>
</dbReference>
<evidence type="ECO:0000256" key="6">
    <source>
        <dbReference type="ARBA" id="ARBA00023157"/>
    </source>
</evidence>
<keyword evidence="11" id="KW-0418">Kinase</keyword>
<gene>
    <name evidence="11" type="ORF">TCM_036650</name>
</gene>
<evidence type="ECO:0000256" key="3">
    <source>
        <dbReference type="ARBA" id="ARBA00022729"/>
    </source>
</evidence>